<dbReference type="InterPro" id="IPR050951">
    <property type="entry name" value="Retrovirus_Pol_polyprotein"/>
</dbReference>
<keyword evidence="1" id="KW-0511">Multifunctional enzyme</keyword>
<evidence type="ECO:0000259" key="2">
    <source>
        <dbReference type="Pfam" id="PF17919"/>
    </source>
</evidence>
<reference evidence="5" key="1">
    <citation type="submission" date="2016-06" db="UniProtKB">
        <authorList>
            <consortium name="WormBaseParasite"/>
        </authorList>
    </citation>
    <scope>IDENTIFICATION</scope>
</reference>
<reference evidence="3 4" key="2">
    <citation type="submission" date="2018-11" db="EMBL/GenBank/DDBJ databases">
        <authorList>
            <consortium name="Pathogen Informatics"/>
        </authorList>
    </citation>
    <scope>NUCLEOTIDE SEQUENCE [LARGE SCALE GENOMIC DNA]</scope>
    <source>
        <strain evidence="3">Dakar</strain>
        <strain evidence="4">Dakar, Senegal</strain>
    </source>
</reference>
<dbReference type="SUPFAM" id="SSF56672">
    <property type="entry name" value="DNA/RNA polymerases"/>
    <property type="match status" value="1"/>
</dbReference>
<evidence type="ECO:0000313" key="5">
    <source>
        <dbReference type="WBParaSite" id="SCUD_0002078601-mRNA-1"/>
    </source>
</evidence>
<dbReference type="GO" id="GO:0003824">
    <property type="term" value="F:catalytic activity"/>
    <property type="evidence" value="ECO:0007669"/>
    <property type="project" value="UniProtKB-KW"/>
</dbReference>
<dbReference type="PANTHER" id="PTHR37984">
    <property type="entry name" value="PROTEIN CBG26694"/>
    <property type="match status" value="1"/>
</dbReference>
<dbReference type="PANTHER" id="PTHR37984:SF5">
    <property type="entry name" value="PROTEIN NYNRIN-LIKE"/>
    <property type="match status" value="1"/>
</dbReference>
<dbReference type="WBParaSite" id="SCUD_0002078601-mRNA-1">
    <property type="protein sequence ID" value="SCUD_0002078601-mRNA-1"/>
    <property type="gene ID" value="SCUD_0002078601"/>
</dbReference>
<dbReference type="STRING" id="6186.A0A183L0D5"/>
<proteinExistence type="predicted"/>
<name>A0A183L0D5_9TREM</name>
<feature type="domain" description="Reverse transcriptase/retrotransposon-derived protein RNase H-like" evidence="2">
    <location>
        <begin position="23"/>
        <end position="80"/>
    </location>
</feature>
<dbReference type="AlphaFoldDB" id="A0A183L0D5"/>
<evidence type="ECO:0000313" key="4">
    <source>
        <dbReference type="Proteomes" id="UP000279833"/>
    </source>
</evidence>
<dbReference type="Pfam" id="PF17919">
    <property type="entry name" value="RT_RNaseH_2"/>
    <property type="match status" value="1"/>
</dbReference>
<dbReference type="InterPro" id="IPR041577">
    <property type="entry name" value="RT_RNaseH_2"/>
</dbReference>
<sequence>MSLSHQMCRELNHLLRKEALWNWTKECESAFCELKSAVRSEMLLKHYDSTSPIIVVSGVASHGVGAVMTHLFTDGKEKAVL</sequence>
<protein>
    <submittedName>
        <fullName evidence="5">RT_RNaseH_2 domain-containing protein</fullName>
    </submittedName>
</protein>
<keyword evidence="4" id="KW-1185">Reference proteome</keyword>
<accession>A0A183L0D5</accession>
<dbReference type="InterPro" id="IPR043502">
    <property type="entry name" value="DNA/RNA_pol_sf"/>
</dbReference>
<evidence type="ECO:0000256" key="1">
    <source>
        <dbReference type="ARBA" id="ARBA00023268"/>
    </source>
</evidence>
<gene>
    <name evidence="3" type="ORF">SCUD_LOCUS20784</name>
</gene>
<dbReference type="EMBL" id="UZAK01045033">
    <property type="protein sequence ID" value="VDP73350.1"/>
    <property type="molecule type" value="Genomic_DNA"/>
</dbReference>
<organism evidence="5">
    <name type="scientific">Schistosoma curassoni</name>
    <dbReference type="NCBI Taxonomy" id="6186"/>
    <lineage>
        <taxon>Eukaryota</taxon>
        <taxon>Metazoa</taxon>
        <taxon>Spiralia</taxon>
        <taxon>Lophotrochozoa</taxon>
        <taxon>Platyhelminthes</taxon>
        <taxon>Trematoda</taxon>
        <taxon>Digenea</taxon>
        <taxon>Strigeidida</taxon>
        <taxon>Schistosomatoidea</taxon>
        <taxon>Schistosomatidae</taxon>
        <taxon>Schistosoma</taxon>
    </lineage>
</organism>
<dbReference type="Gene3D" id="3.30.70.270">
    <property type="match status" value="1"/>
</dbReference>
<evidence type="ECO:0000313" key="3">
    <source>
        <dbReference type="EMBL" id="VDP73350.1"/>
    </source>
</evidence>
<dbReference type="Proteomes" id="UP000279833">
    <property type="component" value="Unassembled WGS sequence"/>
</dbReference>
<dbReference type="InterPro" id="IPR043128">
    <property type="entry name" value="Rev_trsase/Diguanyl_cyclase"/>
</dbReference>